<accession>A0A368DN07</accession>
<evidence type="ECO:0000256" key="1">
    <source>
        <dbReference type="SAM" id="SignalP"/>
    </source>
</evidence>
<sequence length="423" mass="45013">MKKTSLYLASIFICGTALAGNSPENTESKSFSFGGNVIMDGFYTGSVCYENASPMDVFAEELNETNASSITSDLETLGFATGSTLGYENSMTFDLDTRYSQCDTATGREKIFNFEFTELSFETSGELSNGLHISLKDTFDIQKEQHTPEALLESEYGSLLLKQRTSAVDNMLVGTTGSGAKTAITPILDGHITNTSGGDDGLNAVYFTPSFSGLDVALGLNINDSNLGSASSEFETYSVGFGYETYVGDMVISLGGGIEKATNDIDTSASCLTDDLSIAESATSSDSLYDGLYGSKRCGSETLSAIGAELGYGNYTISTAFSSLDSSNSDSSTWSVGIGRSFNDVDYTIGYTEESLDYARKKVSGESVEDSSKIIMLEASRPLNERIDLGLNFSTTEIDKASQQLGNGAEEAWRAGVSVAIDF</sequence>
<proteinExistence type="predicted"/>
<keyword evidence="1" id="KW-0732">Signal</keyword>
<dbReference type="SUPFAM" id="SSF56935">
    <property type="entry name" value="Porins"/>
    <property type="match status" value="1"/>
</dbReference>
<reference evidence="2 3" key="1">
    <citation type="journal article" date="2018" name="Microbiome">
        <title>Fine metagenomic profile of the Mediterranean stratified and mixed water columns revealed by assembly and recruitment.</title>
        <authorList>
            <person name="Haro-Moreno J.M."/>
            <person name="Lopez-Perez M."/>
            <person name="De La Torre J.R."/>
            <person name="Picazo A."/>
            <person name="Camacho A."/>
            <person name="Rodriguez-Valera F."/>
        </authorList>
    </citation>
    <scope>NUCLEOTIDE SEQUENCE [LARGE SCALE GENOMIC DNA]</scope>
    <source>
        <strain evidence="2">MED-G57</strain>
    </source>
</reference>
<evidence type="ECO:0000313" key="3">
    <source>
        <dbReference type="Proteomes" id="UP000253570"/>
    </source>
</evidence>
<name>A0A368DN07_9PROT</name>
<feature type="chain" id="PRO_5016993104" description="Porin" evidence="1">
    <location>
        <begin position="20"/>
        <end position="423"/>
    </location>
</feature>
<dbReference type="Gene3D" id="2.40.160.10">
    <property type="entry name" value="Porin"/>
    <property type="match status" value="1"/>
</dbReference>
<dbReference type="AlphaFoldDB" id="A0A368DN07"/>
<protein>
    <recommendedName>
        <fullName evidence="4">Porin</fullName>
    </recommendedName>
</protein>
<dbReference type="InterPro" id="IPR023614">
    <property type="entry name" value="Porin_dom_sf"/>
</dbReference>
<feature type="signal peptide" evidence="1">
    <location>
        <begin position="1"/>
        <end position="19"/>
    </location>
</feature>
<gene>
    <name evidence="2" type="ORF">DBW71_05140</name>
</gene>
<organism evidence="2 3">
    <name type="scientific">PS1 clade bacterium</name>
    <dbReference type="NCBI Taxonomy" id="2175152"/>
    <lineage>
        <taxon>Bacteria</taxon>
        <taxon>Pseudomonadati</taxon>
        <taxon>Pseudomonadota</taxon>
        <taxon>Alphaproteobacteria</taxon>
        <taxon>PS1 clade</taxon>
    </lineage>
</organism>
<dbReference type="Proteomes" id="UP000253570">
    <property type="component" value="Unassembled WGS sequence"/>
</dbReference>
<dbReference type="EMBL" id="QOQD01000012">
    <property type="protein sequence ID" value="RCL72601.1"/>
    <property type="molecule type" value="Genomic_DNA"/>
</dbReference>
<evidence type="ECO:0000313" key="2">
    <source>
        <dbReference type="EMBL" id="RCL72601.1"/>
    </source>
</evidence>
<evidence type="ECO:0008006" key="4">
    <source>
        <dbReference type="Google" id="ProtNLM"/>
    </source>
</evidence>
<comment type="caution">
    <text evidence="2">The sequence shown here is derived from an EMBL/GenBank/DDBJ whole genome shotgun (WGS) entry which is preliminary data.</text>
</comment>